<keyword evidence="13" id="KW-0862">Zinc</keyword>
<comment type="catalytic activity">
    <reaction evidence="1">
        <text>S-ubiquitinyl-[E2 ubiquitin-conjugating enzyme]-L-cysteine + [acceptor protein]-L-lysine = [E2 ubiquitin-conjugating enzyme]-L-cysteine + N(6)-ubiquitinyl-[acceptor protein]-L-lysine.</text>
        <dbReference type="EC" id="2.3.2.27"/>
    </reaction>
</comment>
<dbReference type="KEGG" id="kpin:30171620"/>
<evidence type="ECO:0000256" key="8">
    <source>
        <dbReference type="ARBA" id="ARBA00022679"/>
    </source>
</evidence>
<dbReference type="InterPro" id="IPR025654">
    <property type="entry name" value="PEX2/10"/>
</dbReference>
<evidence type="ECO:0000256" key="5">
    <source>
        <dbReference type="ARBA" id="ARBA00012483"/>
    </source>
</evidence>
<gene>
    <name evidence="22" type="ORF">I206_03251</name>
    <name evidence="23" type="ORF">I206_102901</name>
</gene>
<evidence type="ECO:0000256" key="20">
    <source>
        <dbReference type="SAM" id="MobiDB-lite"/>
    </source>
</evidence>
<dbReference type="PROSITE" id="PS00518">
    <property type="entry name" value="ZF_RING_1"/>
    <property type="match status" value="1"/>
</dbReference>
<dbReference type="EMBL" id="KI894009">
    <property type="protein sequence ID" value="OCF51185.1"/>
    <property type="molecule type" value="Genomic_DNA"/>
</dbReference>
<reference evidence="22" key="3">
    <citation type="submission" date="2016-07" db="EMBL/GenBank/DDBJ databases">
        <title>Evolution of pathogenesis and genome organization in the Tremellales.</title>
        <authorList>
            <person name="Cuomo C."/>
            <person name="Litvintseva A."/>
            <person name="Heitman J."/>
            <person name="Chen Y."/>
            <person name="Sun S."/>
            <person name="Springer D."/>
            <person name="Dromer F."/>
            <person name="Young S."/>
            <person name="Zeng Q."/>
            <person name="Chapman S."/>
            <person name="Gujja S."/>
            <person name="Saif S."/>
            <person name="Birren B."/>
        </authorList>
    </citation>
    <scope>NUCLEOTIDE SEQUENCE</scope>
    <source>
        <strain evidence="22">CBS 10737</strain>
    </source>
</reference>
<keyword evidence="16" id="KW-0472">Membrane</keyword>
<dbReference type="OrthoDB" id="6270329at2759"/>
<dbReference type="GO" id="GO:0008270">
    <property type="term" value="F:zinc ion binding"/>
    <property type="evidence" value="ECO:0007669"/>
    <property type="project" value="UniProtKB-KW"/>
</dbReference>
<keyword evidence="11 19" id="KW-0863">Zinc-finger</keyword>
<dbReference type="GO" id="GO:0061630">
    <property type="term" value="F:ubiquitin protein ligase activity"/>
    <property type="evidence" value="ECO:0007669"/>
    <property type="project" value="UniProtKB-EC"/>
</dbReference>
<dbReference type="RefSeq" id="XP_019012404.1">
    <property type="nucleotide sequence ID" value="XM_019155001.1"/>
</dbReference>
<keyword evidence="24" id="KW-1185">Reference proteome</keyword>
<comment type="similarity">
    <text evidence="4">Belongs to the pex2/pex10/pex12 family.</text>
</comment>
<dbReference type="InterPro" id="IPR001841">
    <property type="entry name" value="Znf_RING"/>
</dbReference>
<dbReference type="FunFam" id="3.30.40.10:FF:000671">
    <property type="entry name" value="Unplaced genomic scaffold supercont2.18, whole genome shotgun sequence"/>
    <property type="match status" value="1"/>
</dbReference>
<evidence type="ECO:0000259" key="21">
    <source>
        <dbReference type="PROSITE" id="PS50089"/>
    </source>
</evidence>
<keyword evidence="6" id="KW-0813">Transport</keyword>
<evidence type="ECO:0000313" key="24">
    <source>
        <dbReference type="Proteomes" id="UP000094020"/>
    </source>
</evidence>
<accession>A0A1B9I6M0</accession>
<evidence type="ECO:0000256" key="12">
    <source>
        <dbReference type="ARBA" id="ARBA00022786"/>
    </source>
</evidence>
<reference evidence="23" key="4">
    <citation type="submission" date="2024-02" db="EMBL/GenBank/DDBJ databases">
        <title>Comparative genomics of Cryptococcus and Kwoniella reveals pathogenesis evolution and contrasting modes of karyotype evolution via chromosome fusion or intercentromeric recombination.</title>
        <authorList>
            <person name="Coelho M.A."/>
            <person name="David-Palma M."/>
            <person name="Shea T."/>
            <person name="Bowers K."/>
            <person name="McGinley-Smith S."/>
            <person name="Mohammad A.W."/>
            <person name="Gnirke A."/>
            <person name="Yurkov A.M."/>
            <person name="Nowrousian M."/>
            <person name="Sun S."/>
            <person name="Cuomo C.A."/>
            <person name="Heitman J."/>
        </authorList>
    </citation>
    <scope>NUCLEOTIDE SEQUENCE</scope>
    <source>
        <strain evidence="23">CBS 10737</strain>
    </source>
</reference>
<evidence type="ECO:0000256" key="1">
    <source>
        <dbReference type="ARBA" id="ARBA00000900"/>
    </source>
</evidence>
<dbReference type="Proteomes" id="UP000094020">
    <property type="component" value="Chromosome 3"/>
</dbReference>
<evidence type="ECO:0000256" key="16">
    <source>
        <dbReference type="ARBA" id="ARBA00023136"/>
    </source>
</evidence>
<organism evidence="22">
    <name type="scientific">Kwoniella pini CBS 10737</name>
    <dbReference type="NCBI Taxonomy" id="1296096"/>
    <lineage>
        <taxon>Eukaryota</taxon>
        <taxon>Fungi</taxon>
        <taxon>Dikarya</taxon>
        <taxon>Basidiomycota</taxon>
        <taxon>Agaricomycotina</taxon>
        <taxon>Tremellomycetes</taxon>
        <taxon>Tremellales</taxon>
        <taxon>Cryptococcaceae</taxon>
        <taxon>Kwoniella</taxon>
    </lineage>
</organism>
<dbReference type="GO" id="GO:0005778">
    <property type="term" value="C:peroxisomal membrane"/>
    <property type="evidence" value="ECO:0007669"/>
    <property type="project" value="UniProtKB-SubCell"/>
</dbReference>
<evidence type="ECO:0000256" key="18">
    <source>
        <dbReference type="ARBA" id="ARBA00041230"/>
    </source>
</evidence>
<evidence type="ECO:0000256" key="4">
    <source>
        <dbReference type="ARBA" id="ARBA00008704"/>
    </source>
</evidence>
<dbReference type="EMBL" id="CP144521">
    <property type="protein sequence ID" value="WWC68965.1"/>
    <property type="molecule type" value="Genomic_DNA"/>
</dbReference>
<evidence type="ECO:0000256" key="6">
    <source>
        <dbReference type="ARBA" id="ARBA00022448"/>
    </source>
</evidence>
<evidence type="ECO:0000256" key="11">
    <source>
        <dbReference type="ARBA" id="ARBA00022771"/>
    </source>
</evidence>
<evidence type="ECO:0000256" key="19">
    <source>
        <dbReference type="PROSITE-ProRule" id="PRU00175"/>
    </source>
</evidence>
<dbReference type="Pfam" id="PF14634">
    <property type="entry name" value="zf-RING_5"/>
    <property type="match status" value="1"/>
</dbReference>
<dbReference type="PANTHER" id="PTHR23350:SF0">
    <property type="entry name" value="PEROXISOME BIOGENESIS FACTOR 10"/>
    <property type="match status" value="1"/>
</dbReference>
<keyword evidence="10" id="KW-0479">Metal-binding</keyword>
<dbReference type="STRING" id="1296096.A0A1B9I6M0"/>
<evidence type="ECO:0000256" key="7">
    <source>
        <dbReference type="ARBA" id="ARBA00022593"/>
    </source>
</evidence>
<dbReference type="InterPro" id="IPR017907">
    <property type="entry name" value="Znf_RING_CS"/>
</dbReference>
<dbReference type="PANTHER" id="PTHR23350">
    <property type="entry name" value="PEROXISOME ASSEMBLY PROTEIN 10"/>
    <property type="match status" value="1"/>
</dbReference>
<dbReference type="AlphaFoldDB" id="A0A1B9I6M0"/>
<dbReference type="SMART" id="SM00184">
    <property type="entry name" value="RING"/>
    <property type="match status" value="1"/>
</dbReference>
<evidence type="ECO:0000256" key="10">
    <source>
        <dbReference type="ARBA" id="ARBA00022723"/>
    </source>
</evidence>
<keyword evidence="12" id="KW-0833">Ubl conjugation pathway</keyword>
<dbReference type="GeneID" id="30171620"/>
<dbReference type="Gene3D" id="3.30.40.10">
    <property type="entry name" value="Zinc/RING finger domain, C3HC4 (zinc finger)"/>
    <property type="match status" value="1"/>
</dbReference>
<keyword evidence="15" id="KW-1133">Transmembrane helix</keyword>
<feature type="domain" description="RING-type" evidence="21">
    <location>
        <begin position="302"/>
        <end position="345"/>
    </location>
</feature>
<dbReference type="GO" id="GO:0016562">
    <property type="term" value="P:protein import into peroxisome matrix, receptor recycling"/>
    <property type="evidence" value="ECO:0007669"/>
    <property type="project" value="UniProtKB-ARBA"/>
</dbReference>
<evidence type="ECO:0000256" key="3">
    <source>
        <dbReference type="ARBA" id="ARBA00004906"/>
    </source>
</evidence>
<keyword evidence="9" id="KW-0812">Transmembrane</keyword>
<dbReference type="PROSITE" id="PS50089">
    <property type="entry name" value="ZF_RING_2"/>
    <property type="match status" value="1"/>
</dbReference>
<comment type="pathway">
    <text evidence="3">Protein modification; protein ubiquitination.</text>
</comment>
<evidence type="ECO:0000313" key="23">
    <source>
        <dbReference type="EMBL" id="WWC68965.1"/>
    </source>
</evidence>
<comment type="subcellular location">
    <subcellularLocation>
        <location evidence="2">Peroxisome membrane</location>
        <topology evidence="2">Multi-pass membrane protein</topology>
    </subcellularLocation>
</comment>
<keyword evidence="8" id="KW-0808">Transferase</keyword>
<keyword evidence="14" id="KW-0653">Protein transport</keyword>
<feature type="region of interest" description="Disordered" evidence="20">
    <location>
        <begin position="1"/>
        <end position="22"/>
    </location>
</feature>
<evidence type="ECO:0000256" key="13">
    <source>
        <dbReference type="ARBA" id="ARBA00022833"/>
    </source>
</evidence>
<dbReference type="Pfam" id="PF04757">
    <property type="entry name" value="Pex2_Pex12"/>
    <property type="match status" value="1"/>
</dbReference>
<proteinExistence type="inferred from homology"/>
<evidence type="ECO:0000256" key="17">
    <source>
        <dbReference type="ARBA" id="ARBA00023140"/>
    </source>
</evidence>
<protein>
    <recommendedName>
        <fullName evidence="5">RING-type E3 ubiquitin transferase</fullName>
        <ecNumber evidence="5">2.3.2.27</ecNumber>
    </recommendedName>
    <alternativeName>
        <fullName evidence="18">Peroxin-10</fullName>
    </alternativeName>
</protein>
<dbReference type="GO" id="GO:0016567">
    <property type="term" value="P:protein ubiquitination"/>
    <property type="evidence" value="ECO:0007669"/>
    <property type="project" value="UniProtKB-ARBA"/>
</dbReference>
<dbReference type="EC" id="2.3.2.27" evidence="5"/>
<dbReference type="InterPro" id="IPR006845">
    <property type="entry name" value="Pex_N"/>
</dbReference>
<dbReference type="SUPFAM" id="SSF57850">
    <property type="entry name" value="RING/U-box"/>
    <property type="match status" value="1"/>
</dbReference>
<dbReference type="InterPro" id="IPR013083">
    <property type="entry name" value="Znf_RING/FYVE/PHD"/>
</dbReference>
<sequence length="359" mass="40424">MDQPIASSSRLPPPSLPDVDEETNKTTFELAAQRQILKSYQRDSSQINKLIDLVSETIRNIAGTRWLARKQLIIDLLVKGVYLSLTFGRGIQTIGEEYTDILPFHSRRGKLPSKKRRIITILLILLPSLIFSPVTSNYLRHEDLENSNNQSRLQKAKLTLARFIESPIGKLIPEIHMMLFSFRGKFFEMARRITGVTYVSTQSPKAFESQPATYEPLGLMIAIPLLHRLIRSLSSNIEHTENLTNIGILTPYKDDLLPLSPPLTPPLTAEETILIKADQKKLYDKLNTYLDEETLNLPERQCTLCLESRGTSSGSGGTTAVTECGHVFCWGCLGGLEKLECPLCRQALRMERLVAAYNL</sequence>
<evidence type="ECO:0000256" key="2">
    <source>
        <dbReference type="ARBA" id="ARBA00004585"/>
    </source>
</evidence>
<keyword evidence="17" id="KW-0576">Peroxisome</keyword>
<evidence type="ECO:0000256" key="15">
    <source>
        <dbReference type="ARBA" id="ARBA00022989"/>
    </source>
</evidence>
<evidence type="ECO:0000313" key="22">
    <source>
        <dbReference type="EMBL" id="OCF51185.1"/>
    </source>
</evidence>
<evidence type="ECO:0000256" key="14">
    <source>
        <dbReference type="ARBA" id="ARBA00022927"/>
    </source>
</evidence>
<keyword evidence="7" id="KW-0962">Peroxisome biogenesis</keyword>
<reference evidence="23" key="2">
    <citation type="submission" date="2013-07" db="EMBL/GenBank/DDBJ databases">
        <authorList>
            <consortium name="The Broad Institute Genome Sequencing Platform"/>
            <person name="Cuomo C."/>
            <person name="Litvintseva A."/>
            <person name="Chen Y."/>
            <person name="Heitman J."/>
            <person name="Sun S."/>
            <person name="Springer D."/>
            <person name="Dromer F."/>
            <person name="Young S.K."/>
            <person name="Zeng Q."/>
            <person name="Gargeya S."/>
            <person name="Fitzgerald M."/>
            <person name="Abouelleil A."/>
            <person name="Alvarado L."/>
            <person name="Berlin A.M."/>
            <person name="Chapman S.B."/>
            <person name="Dewar J."/>
            <person name="Goldberg J."/>
            <person name="Griggs A."/>
            <person name="Gujja S."/>
            <person name="Hansen M."/>
            <person name="Howarth C."/>
            <person name="Imamovic A."/>
            <person name="Larimer J."/>
            <person name="McCowan C."/>
            <person name="Murphy C."/>
            <person name="Pearson M."/>
            <person name="Priest M."/>
            <person name="Roberts A."/>
            <person name="Saif S."/>
            <person name="Shea T."/>
            <person name="Sykes S."/>
            <person name="Wortman J."/>
            <person name="Nusbaum C."/>
            <person name="Birren B."/>
        </authorList>
    </citation>
    <scope>NUCLEOTIDE SEQUENCE</scope>
    <source>
        <strain evidence="23">CBS 10737</strain>
    </source>
</reference>
<name>A0A1B9I6M0_9TREE</name>
<reference evidence="22" key="1">
    <citation type="submission" date="2013-07" db="EMBL/GenBank/DDBJ databases">
        <title>The Genome Sequence of Cryptococcus pinus CBS10737.</title>
        <authorList>
            <consortium name="The Broad Institute Genome Sequencing Platform"/>
            <person name="Cuomo C."/>
            <person name="Litvintseva A."/>
            <person name="Chen Y."/>
            <person name="Heitman J."/>
            <person name="Sun S."/>
            <person name="Springer D."/>
            <person name="Dromer F."/>
            <person name="Young S.K."/>
            <person name="Zeng Q."/>
            <person name="Gargeya S."/>
            <person name="Fitzgerald M."/>
            <person name="Abouelleil A."/>
            <person name="Alvarado L."/>
            <person name="Berlin A.M."/>
            <person name="Chapman S.B."/>
            <person name="Dewar J."/>
            <person name="Goldberg J."/>
            <person name="Griggs A."/>
            <person name="Gujja S."/>
            <person name="Hansen M."/>
            <person name="Howarth C."/>
            <person name="Imamovic A."/>
            <person name="Larimer J."/>
            <person name="McCowan C."/>
            <person name="Murphy C."/>
            <person name="Pearson M."/>
            <person name="Priest M."/>
            <person name="Roberts A."/>
            <person name="Saif S."/>
            <person name="Shea T."/>
            <person name="Sykes S."/>
            <person name="Wortman J."/>
            <person name="Nusbaum C."/>
            <person name="Birren B."/>
        </authorList>
    </citation>
    <scope>NUCLEOTIDE SEQUENCE [LARGE SCALE GENOMIC DNA]</scope>
    <source>
        <strain evidence="22">CBS 10737</strain>
    </source>
</reference>
<evidence type="ECO:0000256" key="9">
    <source>
        <dbReference type="ARBA" id="ARBA00022692"/>
    </source>
</evidence>